<organism evidence="16 17">
    <name type="scientific">Mycosarcoma maydis</name>
    <name type="common">Corn smut fungus</name>
    <name type="synonym">Ustilago maydis</name>
    <dbReference type="NCBI Taxonomy" id="5270"/>
    <lineage>
        <taxon>Eukaryota</taxon>
        <taxon>Fungi</taxon>
        <taxon>Dikarya</taxon>
        <taxon>Basidiomycota</taxon>
        <taxon>Ustilaginomycotina</taxon>
        <taxon>Ustilaginomycetes</taxon>
        <taxon>Ustilaginales</taxon>
        <taxon>Ustilaginaceae</taxon>
        <taxon>Mycosarcoma</taxon>
    </lineage>
</organism>
<dbReference type="FunFam" id="3.40.980.10:FF:000001">
    <property type="entry name" value="Molybdopterin molybdenumtransferase"/>
    <property type="match status" value="1"/>
</dbReference>
<evidence type="ECO:0000256" key="1">
    <source>
        <dbReference type="ARBA" id="ARBA00001946"/>
    </source>
</evidence>
<evidence type="ECO:0000313" key="17">
    <source>
        <dbReference type="Proteomes" id="UP000000561"/>
    </source>
</evidence>
<dbReference type="Gene3D" id="2.170.190.11">
    <property type="entry name" value="Molybdopterin biosynthesis moea protein, domain 3"/>
    <property type="match status" value="1"/>
</dbReference>
<dbReference type="PROSITE" id="PS01078">
    <property type="entry name" value="MOCF_BIOSYNTHESIS_1"/>
    <property type="match status" value="1"/>
</dbReference>
<keyword evidence="5 13" id="KW-0500">Molybdenum</keyword>
<dbReference type="InParanoid" id="A0A0D1DMR1"/>
<dbReference type="Proteomes" id="UP000000561">
    <property type="component" value="Chromosome 22"/>
</dbReference>
<evidence type="ECO:0000256" key="10">
    <source>
        <dbReference type="ARBA" id="ARBA00022842"/>
    </source>
</evidence>
<dbReference type="AlphaFoldDB" id="A0A0D1DMR1"/>
<dbReference type="SUPFAM" id="SSF63882">
    <property type="entry name" value="MoeA N-terminal region -like"/>
    <property type="match status" value="1"/>
</dbReference>
<keyword evidence="9" id="KW-0067">ATP-binding</keyword>
<dbReference type="GO" id="GO:0005829">
    <property type="term" value="C:cytosol"/>
    <property type="evidence" value="ECO:0000318"/>
    <property type="project" value="GO_Central"/>
</dbReference>
<dbReference type="Pfam" id="PF00994">
    <property type="entry name" value="MoCF_biosynth"/>
    <property type="match status" value="2"/>
</dbReference>
<feature type="region of interest" description="Disordered" evidence="14">
    <location>
        <begin position="166"/>
        <end position="248"/>
    </location>
</feature>
<evidence type="ECO:0000313" key="16">
    <source>
        <dbReference type="EMBL" id="KIS65819.1"/>
    </source>
</evidence>
<dbReference type="eggNOG" id="KOG2371">
    <property type="taxonomic scope" value="Eukaryota"/>
</dbReference>
<dbReference type="VEuPathDB" id="FungiDB:UMAG_12327"/>
<dbReference type="InterPro" id="IPR036425">
    <property type="entry name" value="MoaB/Mog-like_dom_sf"/>
</dbReference>
<keyword evidence="12" id="KW-0511">Multifunctional enzyme</keyword>
<evidence type="ECO:0000256" key="14">
    <source>
        <dbReference type="SAM" id="MobiDB-lite"/>
    </source>
</evidence>
<feature type="domain" description="MoaB/Mog" evidence="15">
    <location>
        <begin position="7"/>
        <end position="156"/>
    </location>
</feature>
<dbReference type="Pfam" id="PF03454">
    <property type="entry name" value="MoeA_C"/>
    <property type="match status" value="1"/>
</dbReference>
<dbReference type="GO" id="GO:0006777">
    <property type="term" value="P:Mo-molybdopterin cofactor biosynthetic process"/>
    <property type="evidence" value="ECO:0000318"/>
    <property type="project" value="GO_Central"/>
</dbReference>
<comment type="similarity">
    <text evidence="13">Belongs to the MoeA family.</text>
</comment>
<dbReference type="GO" id="GO:0005524">
    <property type="term" value="F:ATP binding"/>
    <property type="evidence" value="ECO:0007669"/>
    <property type="project" value="UniProtKB-UniRule"/>
</dbReference>
<evidence type="ECO:0000256" key="4">
    <source>
        <dbReference type="ARBA" id="ARBA00008339"/>
    </source>
</evidence>
<comment type="catalytic activity">
    <reaction evidence="13">
        <text>molybdopterin + ATP + H(+) = adenylyl-molybdopterin + diphosphate</text>
        <dbReference type="Rhea" id="RHEA:31331"/>
        <dbReference type="ChEBI" id="CHEBI:15378"/>
        <dbReference type="ChEBI" id="CHEBI:30616"/>
        <dbReference type="ChEBI" id="CHEBI:33019"/>
        <dbReference type="ChEBI" id="CHEBI:58698"/>
        <dbReference type="ChEBI" id="CHEBI:62727"/>
    </reaction>
</comment>
<keyword evidence="10 13" id="KW-0460">Magnesium</keyword>
<dbReference type="CDD" id="cd00887">
    <property type="entry name" value="MoeA"/>
    <property type="match status" value="1"/>
</dbReference>
<dbReference type="SMART" id="SM00852">
    <property type="entry name" value="MoCF_biosynth"/>
    <property type="match status" value="2"/>
</dbReference>
<keyword evidence="7 13" id="KW-0479">Metal-binding</keyword>
<name>A0A0D1DMR1_MYCMD</name>
<dbReference type="OrthoDB" id="4349954at2759"/>
<dbReference type="GO" id="GO:0061598">
    <property type="term" value="F:molybdopterin adenylyltransferase activity"/>
    <property type="evidence" value="ECO:0007669"/>
    <property type="project" value="UniProtKB-UniRule"/>
</dbReference>
<dbReference type="FunFam" id="2.40.340.10:FF:000007">
    <property type="entry name" value="Molybdopterin molybdenumtransferase"/>
    <property type="match status" value="1"/>
</dbReference>
<comment type="cofactor">
    <cofactor evidence="1 13">
        <name>Mg(2+)</name>
        <dbReference type="ChEBI" id="CHEBI:18420"/>
    </cofactor>
</comment>
<dbReference type="GO" id="GO:0046872">
    <property type="term" value="F:metal ion binding"/>
    <property type="evidence" value="ECO:0007669"/>
    <property type="project" value="UniProtKB-UniRule"/>
</dbReference>
<comment type="similarity">
    <text evidence="4">In the C-terminal section; belongs to the MoeA family.</text>
</comment>
<dbReference type="PANTHER" id="PTHR10192:SF5">
    <property type="entry name" value="GEPHYRIN"/>
    <property type="match status" value="1"/>
</dbReference>
<evidence type="ECO:0000256" key="3">
    <source>
        <dbReference type="ARBA" id="ARBA00007589"/>
    </source>
</evidence>
<evidence type="ECO:0000256" key="9">
    <source>
        <dbReference type="ARBA" id="ARBA00022840"/>
    </source>
</evidence>
<feature type="domain" description="MoaB/Mog" evidence="15">
    <location>
        <begin position="437"/>
        <end position="584"/>
    </location>
</feature>
<dbReference type="InterPro" id="IPR008284">
    <property type="entry name" value="MoCF_biosynth_CS"/>
</dbReference>
<evidence type="ECO:0000256" key="6">
    <source>
        <dbReference type="ARBA" id="ARBA00022679"/>
    </source>
</evidence>
<dbReference type="SUPFAM" id="SSF53218">
    <property type="entry name" value="Molybdenum cofactor biosynthesis proteins"/>
    <property type="match status" value="2"/>
</dbReference>
<dbReference type="GeneID" id="23568072"/>
<dbReference type="Pfam" id="PF03453">
    <property type="entry name" value="MoeA_N"/>
    <property type="match status" value="1"/>
</dbReference>
<dbReference type="KEGG" id="uma:UMAG_12327"/>
<dbReference type="InterPro" id="IPR001453">
    <property type="entry name" value="MoaB/Mog_dom"/>
</dbReference>
<comment type="similarity">
    <text evidence="3">In the N-terminal section; belongs to the MoaB/Mog family.</text>
</comment>
<dbReference type="InterPro" id="IPR005110">
    <property type="entry name" value="MoeA_linker/N"/>
</dbReference>
<dbReference type="Gene3D" id="3.40.980.10">
    <property type="entry name" value="MoaB/Mog-like domain"/>
    <property type="match status" value="2"/>
</dbReference>
<dbReference type="InterPro" id="IPR005111">
    <property type="entry name" value="MoeA_C_domain_IV"/>
</dbReference>
<keyword evidence="11 13" id="KW-0501">Molybdenum cofactor biosynthesis</keyword>
<dbReference type="Gene3D" id="3.90.105.10">
    <property type="entry name" value="Molybdopterin biosynthesis moea protein, domain 2"/>
    <property type="match status" value="1"/>
</dbReference>
<keyword evidence="8" id="KW-0547">Nucleotide-binding</keyword>
<feature type="compositionally biased region" description="Low complexity" evidence="14">
    <location>
        <begin position="183"/>
        <end position="192"/>
    </location>
</feature>
<dbReference type="PANTHER" id="PTHR10192">
    <property type="entry name" value="MOLYBDOPTERIN BIOSYNTHESIS PROTEIN"/>
    <property type="match status" value="1"/>
</dbReference>
<evidence type="ECO:0000256" key="8">
    <source>
        <dbReference type="ARBA" id="ARBA00022741"/>
    </source>
</evidence>
<protein>
    <recommendedName>
        <fullName evidence="15">MoaB/Mog domain-containing protein</fullName>
    </recommendedName>
</protein>
<keyword evidence="17" id="KW-1185">Reference proteome</keyword>
<proteinExistence type="inferred from homology"/>
<dbReference type="SUPFAM" id="SSF63867">
    <property type="entry name" value="MoeA C-terminal domain-like"/>
    <property type="match status" value="1"/>
</dbReference>
<dbReference type="CDD" id="cd00886">
    <property type="entry name" value="MogA_MoaB"/>
    <property type="match status" value="1"/>
</dbReference>
<dbReference type="UniPathway" id="UPA00344"/>
<evidence type="ECO:0000256" key="7">
    <source>
        <dbReference type="ARBA" id="ARBA00022723"/>
    </source>
</evidence>
<keyword evidence="6 13" id="KW-0808">Transferase</keyword>
<accession>A0A0D1DMR1</accession>
<evidence type="ECO:0000256" key="5">
    <source>
        <dbReference type="ARBA" id="ARBA00022505"/>
    </source>
</evidence>
<comment type="pathway">
    <text evidence="2 13">Cofactor biosynthesis; molybdopterin biosynthesis.</text>
</comment>
<evidence type="ECO:0000256" key="12">
    <source>
        <dbReference type="ARBA" id="ARBA00023268"/>
    </source>
</evidence>
<evidence type="ECO:0000256" key="2">
    <source>
        <dbReference type="ARBA" id="ARBA00005046"/>
    </source>
</evidence>
<evidence type="ECO:0000259" key="15">
    <source>
        <dbReference type="SMART" id="SM00852"/>
    </source>
</evidence>
<evidence type="ECO:0000256" key="11">
    <source>
        <dbReference type="ARBA" id="ARBA00023150"/>
    </source>
</evidence>
<dbReference type="STRING" id="237631.A0A0D1DMR1"/>
<reference evidence="16 17" key="1">
    <citation type="journal article" date="2006" name="Nature">
        <title>Insights from the genome of the biotrophic fungal plant pathogen Ustilago maydis.</title>
        <authorList>
            <person name="Kamper J."/>
            <person name="Kahmann R."/>
            <person name="Bolker M."/>
            <person name="Ma L.J."/>
            <person name="Brefort T."/>
            <person name="Saville B.J."/>
            <person name="Banuett F."/>
            <person name="Kronstad J.W."/>
            <person name="Gold S.E."/>
            <person name="Muller O."/>
            <person name="Perlin M.H."/>
            <person name="Wosten H.A."/>
            <person name="de Vries R."/>
            <person name="Ruiz-Herrera J."/>
            <person name="Reynaga-Pena C.G."/>
            <person name="Snetselaar K."/>
            <person name="McCann M."/>
            <person name="Perez-Martin J."/>
            <person name="Feldbrugge M."/>
            <person name="Basse C.W."/>
            <person name="Steinberg G."/>
            <person name="Ibeas J.I."/>
            <person name="Holloman W."/>
            <person name="Guzman P."/>
            <person name="Farman M."/>
            <person name="Stajich J.E."/>
            <person name="Sentandreu R."/>
            <person name="Gonzalez-Prieto J.M."/>
            <person name="Kennell J.C."/>
            <person name="Molina L."/>
            <person name="Schirawski J."/>
            <person name="Mendoza-Mendoza A."/>
            <person name="Greilinger D."/>
            <person name="Munch K."/>
            <person name="Rossel N."/>
            <person name="Scherer M."/>
            <person name="Vranes M."/>
            <person name="Ladendorf O."/>
            <person name="Vincon V."/>
            <person name="Fuchs U."/>
            <person name="Sandrock B."/>
            <person name="Meng S."/>
            <person name="Ho E.C."/>
            <person name="Cahill M.J."/>
            <person name="Boyce K.J."/>
            <person name="Klose J."/>
            <person name="Klosterman S.J."/>
            <person name="Deelstra H.J."/>
            <person name="Ortiz-Castellanos L."/>
            <person name="Li W."/>
            <person name="Sanchez-Alonso P."/>
            <person name="Schreier P.H."/>
            <person name="Hauser-Hahn I."/>
            <person name="Vaupel M."/>
            <person name="Koopmann E."/>
            <person name="Friedrich G."/>
            <person name="Voss H."/>
            <person name="Schluter T."/>
            <person name="Margolis J."/>
            <person name="Platt D."/>
            <person name="Swimmer C."/>
            <person name="Gnirke A."/>
            <person name="Chen F."/>
            <person name="Vysotskaia V."/>
            <person name="Mannhaupt G."/>
            <person name="Guldener U."/>
            <person name="Munsterkotter M."/>
            <person name="Haase D."/>
            <person name="Oesterheld M."/>
            <person name="Mewes H.W."/>
            <person name="Mauceli E.W."/>
            <person name="DeCaprio D."/>
            <person name="Wade C.M."/>
            <person name="Butler J."/>
            <person name="Young S."/>
            <person name="Jaffe D.B."/>
            <person name="Calvo S."/>
            <person name="Nusbaum C."/>
            <person name="Galagan J."/>
            <person name="Birren B.W."/>
        </authorList>
    </citation>
    <scope>NUCLEOTIDE SEQUENCE [LARGE SCALE GENOMIC DNA]</scope>
    <source>
        <strain evidence="17">DSM 14603 / FGSC 9021 / UM521</strain>
    </source>
</reference>
<dbReference type="Gene3D" id="2.40.340.10">
    <property type="entry name" value="MoeA, C-terminal, domain IV"/>
    <property type="match status" value="1"/>
</dbReference>
<dbReference type="InterPro" id="IPR036688">
    <property type="entry name" value="MoeA_C_domain_IV_sf"/>
</dbReference>
<dbReference type="GO" id="GO:0061599">
    <property type="term" value="F:molybdopterin molybdotransferase activity"/>
    <property type="evidence" value="ECO:0000318"/>
    <property type="project" value="GO_Central"/>
</dbReference>
<dbReference type="PROSITE" id="PS01079">
    <property type="entry name" value="MOCF_BIOSYNTHESIS_2"/>
    <property type="match status" value="1"/>
</dbReference>
<dbReference type="GO" id="GO:0005737">
    <property type="term" value="C:cytoplasm"/>
    <property type="evidence" value="ECO:0000318"/>
    <property type="project" value="GO_Central"/>
</dbReference>
<feature type="compositionally biased region" description="Basic residues" evidence="14">
    <location>
        <begin position="202"/>
        <end position="213"/>
    </location>
</feature>
<sequence length="682" mass="71471">MHLYRAGILTVSDTASADASLDRSGAVLSEQLVTAGFRDVQRRICPDNVDAIRGQVQSLVDDEHVQLVITTGGTGFGLRDVTPEAVEPLITRKTPALTHALTAHSLTKTPLAALSRGITGIRKCASDKEALIVCLPGSPKAVKECLQVLLGNGLLKHALELLAGGSGEPRHKQMQGGLHRTSAATANAAAAAVDTSTETGCAHHHHHHHHHHGGSGLHSHSAPKPRTTPLDHSAFRTVDPSSGASLRHRTSPYPLLHLDEALSLIAQHTPSPTTIETLALSTQLIGHVLAEDVKATCDLPPGATTNVDGYAVKASATPPGVYEVITLQALQSGSALEAGKILRINTGQGLPAATDSVVMVEDTELNSSHVETGEELTVRILAQVEQGENVRARGSDVEAGQVVLRKGTTISALGGEIGTLAFLGRSEVKVYRKPTIAILSTGNELIDPARAPTAASTTTEWGFNVFDANRPGLHAAIRALGFEIVDLGISSDSVDSTLAALTRGLGEADVILTTGGTSMGEADLLKPLIERQLKGTIHFGRVAIKPGKPTTFATVEDKIIFALPGNPASALVTFYVFVLPCLRKWCGFAPNDDAVNAWNLPKVAVTLAAEMRLDARPEFHRVVVKAEHAALVAYSTGSQRSSGMHSMSTANALIALPALQPGAPSVLPKGSQAHAILLGTIV</sequence>
<gene>
    <name evidence="16" type="ORF">UMAG_12327</name>
</gene>
<comment type="function">
    <text evidence="13">Catalyzes two steps in the biosynthesis of the molybdenum cofactor. In the first step, molybdopterin is adenylated. Subsequently, molybdate is inserted into adenylated molybdopterin and AMP is released.</text>
</comment>
<dbReference type="RefSeq" id="XP_011392644.1">
    <property type="nucleotide sequence ID" value="XM_011394342.1"/>
</dbReference>
<dbReference type="InterPro" id="IPR038987">
    <property type="entry name" value="MoeA-like"/>
</dbReference>
<dbReference type="EMBL" id="CM003161">
    <property type="protein sequence ID" value="KIS65819.1"/>
    <property type="molecule type" value="Genomic_DNA"/>
</dbReference>
<comment type="catalytic activity">
    <reaction evidence="13">
        <text>adenylyl-molybdopterin + molybdate = Mo-molybdopterin + AMP + H(+)</text>
        <dbReference type="Rhea" id="RHEA:35047"/>
        <dbReference type="ChEBI" id="CHEBI:15378"/>
        <dbReference type="ChEBI" id="CHEBI:36264"/>
        <dbReference type="ChEBI" id="CHEBI:62727"/>
        <dbReference type="ChEBI" id="CHEBI:71302"/>
        <dbReference type="ChEBI" id="CHEBI:456215"/>
    </reaction>
</comment>
<dbReference type="InterPro" id="IPR036135">
    <property type="entry name" value="MoeA_linker/N_sf"/>
</dbReference>
<dbReference type="NCBIfam" id="TIGR00177">
    <property type="entry name" value="molyb_syn"/>
    <property type="match status" value="2"/>
</dbReference>
<evidence type="ECO:0000256" key="13">
    <source>
        <dbReference type="RuleBase" id="RU365090"/>
    </source>
</evidence>